<organism evidence="1 2">
    <name type="scientific">Planktothrix agardhii (strain NIVA-CYA 126/8)</name>
    <dbReference type="NCBI Taxonomy" id="388467"/>
    <lineage>
        <taxon>Bacteria</taxon>
        <taxon>Bacillati</taxon>
        <taxon>Cyanobacteriota</taxon>
        <taxon>Cyanophyceae</taxon>
        <taxon>Oscillatoriophycideae</taxon>
        <taxon>Oscillatoriales</taxon>
        <taxon>Microcoleaceae</taxon>
        <taxon>Planktothrix</taxon>
    </lineage>
</organism>
<accession>A0A073CCT2</accession>
<dbReference type="EMBL" id="CM002803">
    <property type="protein sequence ID" value="KEI65448.1"/>
    <property type="molecule type" value="Genomic_DNA"/>
</dbReference>
<name>A0A073CCT2_PLAA1</name>
<gene>
    <name evidence="1" type="ORF">A19Y_0206</name>
</gene>
<evidence type="ECO:0000313" key="1">
    <source>
        <dbReference type="EMBL" id="KEI65448.1"/>
    </source>
</evidence>
<protein>
    <submittedName>
        <fullName evidence="1">Uncharacterized protein</fullName>
    </submittedName>
</protein>
<sequence length="84" mass="9044">MSKSKPLTDLELIDCAKANAKQGVANAAKLSGYGDDVDKFMDALQTACRRIGVNIDSLSDLVKEQQQIRHIPGLEIAPDSESSL</sequence>
<dbReference type="RefSeq" id="WP_042151274.1">
    <property type="nucleotide sequence ID" value="NZ_CM002803.1"/>
</dbReference>
<dbReference type="AlphaFoldDB" id="A0A073CCT2"/>
<evidence type="ECO:0000313" key="2">
    <source>
        <dbReference type="Proteomes" id="UP000027395"/>
    </source>
</evidence>
<dbReference type="Proteomes" id="UP000027395">
    <property type="component" value="Chromosome"/>
</dbReference>
<dbReference type="PATRIC" id="fig|388467.6.peg.159"/>
<proteinExistence type="predicted"/>
<keyword evidence="2" id="KW-1185">Reference proteome</keyword>
<dbReference type="eggNOG" id="ENOG5032YTC">
    <property type="taxonomic scope" value="Bacteria"/>
</dbReference>
<dbReference type="STRING" id="388467.A19Y_0206"/>
<dbReference type="HOGENOM" id="CLU_169520_0_0_3"/>
<reference evidence="1 2" key="1">
    <citation type="journal article" date="2014" name="Appl. Environ. Microbiol.">
        <title>Elucidation of insertion elements encoded on plasmids and in vitro construction of shuttle vectors from the toxic cyanobacterium Planktothrix.</title>
        <authorList>
            <person name="Christiansen G."/>
            <person name="Goesmann A."/>
            <person name="Kurmayer R."/>
        </authorList>
    </citation>
    <scope>NUCLEOTIDE SEQUENCE [LARGE SCALE GENOMIC DNA]</scope>
    <source>
        <strain evidence="1 2">NIVA-CYA 126/8</strain>
    </source>
</reference>